<feature type="compositionally biased region" description="Polar residues" evidence="8">
    <location>
        <begin position="1"/>
        <end position="11"/>
    </location>
</feature>
<keyword evidence="5 7" id="KW-1133">Transmembrane helix</keyword>
<dbReference type="PANTHER" id="PTHR10981">
    <property type="entry name" value="BATTENIN"/>
    <property type="match status" value="1"/>
</dbReference>
<comment type="similarity">
    <text evidence="2 7">Belongs to the battenin family.</text>
</comment>
<dbReference type="InterPro" id="IPR003492">
    <property type="entry name" value="Battenin_disease_Cln3"/>
</dbReference>
<feature type="transmembrane region" description="Helical" evidence="7">
    <location>
        <begin position="145"/>
        <end position="167"/>
    </location>
</feature>
<evidence type="ECO:0000313" key="9">
    <source>
        <dbReference type="EMBL" id="KAK2559133.1"/>
    </source>
</evidence>
<dbReference type="PANTHER" id="PTHR10981:SF0">
    <property type="entry name" value="BATTENIN"/>
    <property type="match status" value="1"/>
</dbReference>
<feature type="transmembrane region" description="Helical" evidence="7">
    <location>
        <begin position="90"/>
        <end position="110"/>
    </location>
</feature>
<proteinExistence type="inferred from homology"/>
<feature type="region of interest" description="Disordered" evidence="8">
    <location>
        <begin position="1"/>
        <end position="25"/>
    </location>
</feature>
<keyword evidence="6 7" id="KW-0472">Membrane</keyword>
<dbReference type="GO" id="GO:0005765">
    <property type="term" value="C:lysosomal membrane"/>
    <property type="evidence" value="ECO:0007669"/>
    <property type="project" value="UniProtKB-SubCell"/>
</dbReference>
<evidence type="ECO:0000256" key="2">
    <source>
        <dbReference type="ARBA" id="ARBA00007467"/>
    </source>
</evidence>
<dbReference type="CDD" id="cd06174">
    <property type="entry name" value="MFS"/>
    <property type="match status" value="1"/>
</dbReference>
<dbReference type="Proteomes" id="UP001249851">
    <property type="component" value="Unassembled WGS sequence"/>
</dbReference>
<keyword evidence="4 7" id="KW-0812">Transmembrane</keyword>
<evidence type="ECO:0000256" key="5">
    <source>
        <dbReference type="ARBA" id="ARBA00022989"/>
    </source>
</evidence>
<evidence type="ECO:0000313" key="10">
    <source>
        <dbReference type="Proteomes" id="UP001249851"/>
    </source>
</evidence>
<dbReference type="SUPFAM" id="SSF103473">
    <property type="entry name" value="MFS general substrate transporter"/>
    <property type="match status" value="1"/>
</dbReference>
<comment type="caution">
    <text evidence="9">The sequence shown here is derived from an EMBL/GenBank/DDBJ whole genome shotgun (WGS) entry which is preliminary data.</text>
</comment>
<organism evidence="9 10">
    <name type="scientific">Acropora cervicornis</name>
    <name type="common">Staghorn coral</name>
    <dbReference type="NCBI Taxonomy" id="6130"/>
    <lineage>
        <taxon>Eukaryota</taxon>
        <taxon>Metazoa</taxon>
        <taxon>Cnidaria</taxon>
        <taxon>Anthozoa</taxon>
        <taxon>Hexacorallia</taxon>
        <taxon>Scleractinia</taxon>
        <taxon>Astrocoeniina</taxon>
        <taxon>Acroporidae</taxon>
        <taxon>Acropora</taxon>
    </lineage>
</organism>
<feature type="transmembrane region" description="Helical" evidence="7">
    <location>
        <begin position="285"/>
        <end position="310"/>
    </location>
</feature>
<keyword evidence="10" id="KW-1185">Reference proteome</keyword>
<dbReference type="EMBL" id="JARQWQ010000041">
    <property type="protein sequence ID" value="KAK2559133.1"/>
    <property type="molecule type" value="Genomic_DNA"/>
</dbReference>
<name>A0AAD9QD75_ACRCE</name>
<keyword evidence="7" id="KW-0458">Lysosome</keyword>
<evidence type="ECO:0000256" key="8">
    <source>
        <dbReference type="SAM" id="MobiDB-lite"/>
    </source>
</evidence>
<feature type="transmembrane region" description="Helical" evidence="7">
    <location>
        <begin position="348"/>
        <end position="373"/>
    </location>
</feature>
<gene>
    <name evidence="9" type="ORF">P5673_018253</name>
</gene>
<feature type="transmembrane region" description="Helical" evidence="7">
    <location>
        <begin position="116"/>
        <end position="138"/>
    </location>
</feature>
<reference evidence="9" key="2">
    <citation type="journal article" date="2023" name="Science">
        <title>Genomic signatures of disease resistance in endangered staghorn corals.</title>
        <authorList>
            <person name="Vollmer S.V."/>
            <person name="Selwyn J.D."/>
            <person name="Despard B.A."/>
            <person name="Roesel C.L."/>
        </authorList>
    </citation>
    <scope>NUCLEOTIDE SEQUENCE</scope>
    <source>
        <strain evidence="9">K2</strain>
    </source>
</reference>
<feature type="transmembrane region" description="Helical" evidence="7">
    <location>
        <begin position="385"/>
        <end position="407"/>
    </location>
</feature>
<dbReference type="InterPro" id="IPR036259">
    <property type="entry name" value="MFS_trans_sf"/>
</dbReference>
<accession>A0AAD9QD75</accession>
<evidence type="ECO:0000256" key="6">
    <source>
        <dbReference type="ARBA" id="ARBA00023136"/>
    </source>
</evidence>
<evidence type="ECO:0000256" key="4">
    <source>
        <dbReference type="ARBA" id="ARBA00022692"/>
    </source>
</evidence>
<feature type="transmembrane region" description="Helical" evidence="7">
    <location>
        <begin position="322"/>
        <end position="342"/>
    </location>
</feature>
<evidence type="ECO:0000256" key="3">
    <source>
        <dbReference type="ARBA" id="ARBA00022448"/>
    </source>
</evidence>
<dbReference type="Gene3D" id="1.20.1250.20">
    <property type="entry name" value="MFS general substrate transporter like domains"/>
    <property type="match status" value="2"/>
</dbReference>
<feature type="transmembrane region" description="Helical" evidence="7">
    <location>
        <begin position="179"/>
        <end position="197"/>
    </location>
</feature>
<dbReference type="PRINTS" id="PR01315">
    <property type="entry name" value="BATTENIN"/>
</dbReference>
<protein>
    <recommendedName>
        <fullName evidence="7">Battenin</fullName>
    </recommendedName>
</protein>
<evidence type="ECO:0000256" key="1">
    <source>
        <dbReference type="ARBA" id="ARBA00004127"/>
    </source>
</evidence>
<evidence type="ECO:0000256" key="7">
    <source>
        <dbReference type="RuleBase" id="RU361113"/>
    </source>
</evidence>
<comment type="subcellular location">
    <subcellularLocation>
        <location evidence="1">Endomembrane system</location>
        <topology evidence="1">Multi-pass membrane protein</topology>
    </subcellularLocation>
    <subcellularLocation>
        <location evidence="7">Lysosome membrane</location>
        <topology evidence="7">Multi-pass membrane protein</topology>
    </subcellularLocation>
</comment>
<dbReference type="GO" id="GO:0012505">
    <property type="term" value="C:endomembrane system"/>
    <property type="evidence" value="ECO:0007669"/>
    <property type="project" value="UniProtKB-SubCell"/>
</dbReference>
<feature type="transmembrane region" description="Helical" evidence="7">
    <location>
        <begin position="247"/>
        <end position="265"/>
    </location>
</feature>
<reference evidence="9" key="1">
    <citation type="journal article" date="2023" name="G3 (Bethesda)">
        <title>Whole genome assembly and annotation of the endangered Caribbean coral Acropora cervicornis.</title>
        <authorList>
            <person name="Selwyn J.D."/>
            <person name="Vollmer S.V."/>
        </authorList>
    </citation>
    <scope>NUCLEOTIDE SEQUENCE</scope>
    <source>
        <strain evidence="9">K2</strain>
    </source>
</reference>
<keyword evidence="3" id="KW-0813">Transport</keyword>
<sequence>MEQDSSPTGFSEENDEETDSNGNDKEKTITTSAFFVFGFILYAVYSLLVAAAQDILAGSDIPTSAVISCIVGPYALITLVCPYFVQKITYLVRFIALFVLYEVGLFSLVYADQVEAKLLAVCFVSLAFGVGEMSCIAMTSFYHQVVVGVFSAGTGVGFIVAPLYYTAMTTWFCVSSETTTLTVAGLVVLIVVFYFLMERKHSNSTEGTEQVTYKDVQYEKIPEDSKTDPPTLPVLTRDVKLKALKEICPWILCVVISWMSEFLVMQSVITTYAFPNSPFPPRDHYQYYITLFLLGEFIGRSYLAVVSFIKQELVPKLMVRKLWALTIIEVCILVFCLFAAWYRFLPDITTLLLLSFLAGLIIGIIYANVLQVFTESYEFPVKEFVLGFVAFATGIGIFTAGLLGLVVEPLFRQHCLTITDLAEYCFTRTDPNAFSNVTSSCHRHH</sequence>
<feature type="transmembrane region" description="Helical" evidence="7">
    <location>
        <begin position="65"/>
        <end position="85"/>
    </location>
</feature>
<dbReference type="Pfam" id="PF02487">
    <property type="entry name" value="CLN3"/>
    <property type="match status" value="1"/>
</dbReference>
<dbReference type="GO" id="GO:0051453">
    <property type="term" value="P:regulation of intracellular pH"/>
    <property type="evidence" value="ECO:0007669"/>
    <property type="project" value="TreeGrafter"/>
</dbReference>
<feature type="transmembrane region" description="Helical" evidence="7">
    <location>
        <begin position="33"/>
        <end position="53"/>
    </location>
</feature>
<dbReference type="AlphaFoldDB" id="A0AAD9QD75"/>